<evidence type="ECO:0000313" key="3">
    <source>
        <dbReference type="Proteomes" id="UP000276133"/>
    </source>
</evidence>
<dbReference type="AlphaFoldDB" id="A0A3M7P410"/>
<organism evidence="2 3">
    <name type="scientific">Brachionus plicatilis</name>
    <name type="common">Marine rotifer</name>
    <name type="synonym">Brachionus muelleri</name>
    <dbReference type="NCBI Taxonomy" id="10195"/>
    <lineage>
        <taxon>Eukaryota</taxon>
        <taxon>Metazoa</taxon>
        <taxon>Spiralia</taxon>
        <taxon>Gnathifera</taxon>
        <taxon>Rotifera</taxon>
        <taxon>Eurotatoria</taxon>
        <taxon>Monogononta</taxon>
        <taxon>Pseudotrocha</taxon>
        <taxon>Ploima</taxon>
        <taxon>Brachionidae</taxon>
        <taxon>Brachionus</taxon>
    </lineage>
</organism>
<feature type="region of interest" description="Disordered" evidence="1">
    <location>
        <begin position="30"/>
        <end position="55"/>
    </location>
</feature>
<keyword evidence="3" id="KW-1185">Reference proteome</keyword>
<evidence type="ECO:0000256" key="1">
    <source>
        <dbReference type="SAM" id="MobiDB-lite"/>
    </source>
</evidence>
<protein>
    <submittedName>
        <fullName evidence="2">Uncharacterized protein</fullName>
    </submittedName>
</protein>
<proteinExistence type="predicted"/>
<feature type="compositionally biased region" description="Polar residues" evidence="1">
    <location>
        <begin position="30"/>
        <end position="41"/>
    </location>
</feature>
<gene>
    <name evidence="2" type="ORF">BpHYR1_054183</name>
</gene>
<dbReference type="Proteomes" id="UP000276133">
    <property type="component" value="Unassembled WGS sequence"/>
</dbReference>
<dbReference type="EMBL" id="REGN01013575">
    <property type="protein sequence ID" value="RMZ93753.1"/>
    <property type="molecule type" value="Genomic_DNA"/>
</dbReference>
<evidence type="ECO:0000313" key="2">
    <source>
        <dbReference type="EMBL" id="RMZ93753.1"/>
    </source>
</evidence>
<name>A0A3M7P410_BRAPC</name>
<comment type="caution">
    <text evidence="2">The sequence shown here is derived from an EMBL/GenBank/DDBJ whole genome shotgun (WGS) entry which is preliminary data.</text>
</comment>
<sequence length="124" mass="14451">MLVAQIAITCKINLNDSGRKRCRTNLLDSSNFSTHSANDSYTTEEEARTPLDNDDPEFVQSKSSKRFTLFKSKTILAVRADQCSFFLFKACHTIYEDLKKCKIKWLEEIDQYQMPVQYRFGYVD</sequence>
<reference evidence="2 3" key="1">
    <citation type="journal article" date="2018" name="Sci. Rep.">
        <title>Genomic signatures of local adaptation to the degree of environmental predictability in rotifers.</title>
        <authorList>
            <person name="Franch-Gras L."/>
            <person name="Hahn C."/>
            <person name="Garcia-Roger E.M."/>
            <person name="Carmona M.J."/>
            <person name="Serra M."/>
            <person name="Gomez A."/>
        </authorList>
    </citation>
    <scope>NUCLEOTIDE SEQUENCE [LARGE SCALE GENOMIC DNA]</scope>
    <source>
        <strain evidence="2">HYR1</strain>
    </source>
</reference>
<accession>A0A3M7P410</accession>